<feature type="region of interest" description="Disordered" evidence="1">
    <location>
        <begin position="107"/>
        <end position="134"/>
    </location>
</feature>
<evidence type="ECO:0000313" key="3">
    <source>
        <dbReference type="RefSeq" id="XP_018027235.1"/>
    </source>
</evidence>
<name>A0A8B7PML5_HYAAZ</name>
<gene>
    <name evidence="3" type="primary">LOC108682556</name>
</gene>
<organism evidence="2 3">
    <name type="scientific">Hyalella azteca</name>
    <name type="common">Amphipod</name>
    <dbReference type="NCBI Taxonomy" id="294128"/>
    <lineage>
        <taxon>Eukaryota</taxon>
        <taxon>Metazoa</taxon>
        <taxon>Ecdysozoa</taxon>
        <taxon>Arthropoda</taxon>
        <taxon>Crustacea</taxon>
        <taxon>Multicrustacea</taxon>
        <taxon>Malacostraca</taxon>
        <taxon>Eumalacostraca</taxon>
        <taxon>Peracarida</taxon>
        <taxon>Amphipoda</taxon>
        <taxon>Senticaudata</taxon>
        <taxon>Talitrida</taxon>
        <taxon>Talitroidea</taxon>
        <taxon>Hyalellidae</taxon>
        <taxon>Hyalella</taxon>
    </lineage>
</organism>
<dbReference type="GeneID" id="108682556"/>
<feature type="compositionally biased region" description="Acidic residues" evidence="1">
    <location>
        <begin position="155"/>
        <end position="172"/>
    </location>
</feature>
<protein>
    <submittedName>
        <fullName evidence="3">Uncharacterized protein LOC108682556</fullName>
    </submittedName>
</protein>
<dbReference type="RefSeq" id="XP_018027235.1">
    <property type="nucleotide sequence ID" value="XM_018171746.2"/>
</dbReference>
<dbReference type="AlphaFoldDB" id="A0A8B7PML5"/>
<dbReference type="KEGG" id="hazt:108682556"/>
<proteinExistence type="predicted"/>
<reference evidence="3" key="1">
    <citation type="submission" date="2025-08" db="UniProtKB">
        <authorList>
            <consortium name="RefSeq"/>
        </authorList>
    </citation>
    <scope>IDENTIFICATION</scope>
    <source>
        <tissue evidence="3">Whole organism</tissue>
    </source>
</reference>
<accession>A0A8B7PML5</accession>
<sequence>MPVAVAPDDPLAAGVPDPSVVAGYADCLKEALKFLLERERLPPQHPVVAGLALHLARPSARSGLRRASHDAVAKHRLRNEQQSLVDRGLHQVKHTVPIGKARTSSRFRPLLPNSVAGSTHDADTDASQSQRDVNGELRRNLQQIVENLEYAINDTQDDDDSDCYFSDEDESISEVTEPDDHPNYDVDENDLDAEIDTILGDAVLRRELVRLVYQGCDLVAAAPVQAAAAILPASPASPQLGATADPEAQPIPNPLHI</sequence>
<dbReference type="SUPFAM" id="SSF158457">
    <property type="entry name" value="Orange domain-like"/>
    <property type="match status" value="1"/>
</dbReference>
<keyword evidence="2" id="KW-1185">Reference proteome</keyword>
<dbReference type="Proteomes" id="UP000694843">
    <property type="component" value="Unplaced"/>
</dbReference>
<evidence type="ECO:0000313" key="2">
    <source>
        <dbReference type="Proteomes" id="UP000694843"/>
    </source>
</evidence>
<dbReference type="OrthoDB" id="7693256at2759"/>
<feature type="region of interest" description="Disordered" evidence="1">
    <location>
        <begin position="153"/>
        <end position="183"/>
    </location>
</feature>
<evidence type="ECO:0000256" key="1">
    <source>
        <dbReference type="SAM" id="MobiDB-lite"/>
    </source>
</evidence>